<organism evidence="1 2">
    <name type="scientific">Monilinia fructicola</name>
    <name type="common">Brown rot fungus</name>
    <name type="synonym">Ciboria fructicola</name>
    <dbReference type="NCBI Taxonomy" id="38448"/>
    <lineage>
        <taxon>Eukaryota</taxon>
        <taxon>Fungi</taxon>
        <taxon>Dikarya</taxon>
        <taxon>Ascomycota</taxon>
        <taxon>Pezizomycotina</taxon>
        <taxon>Leotiomycetes</taxon>
        <taxon>Helotiales</taxon>
        <taxon>Sclerotiniaceae</taxon>
        <taxon>Monilinia</taxon>
    </lineage>
</organism>
<dbReference type="AlphaFoldDB" id="A0A5M9J6Q2"/>
<sequence length="100" mass="11621">MAWCLGDREGSRVHLRRLMFISKPSFDFYFPASYPEHSSAYRSASWCSSFFSSSKYPFIDCTKLCFPRRFNGKKKLLRSTQTISHLSSNFCMDVACSKFT</sequence>
<gene>
    <name evidence="1" type="ORF">EYC84_010951</name>
</gene>
<protein>
    <submittedName>
        <fullName evidence="1">Uncharacterized protein</fullName>
    </submittedName>
</protein>
<reference evidence="1 2" key="1">
    <citation type="submission" date="2019-06" db="EMBL/GenBank/DDBJ databases">
        <title>Genome Sequence of the Brown Rot Fungal Pathogen Monilinia fructicola.</title>
        <authorList>
            <person name="De Miccolis Angelini R.M."/>
            <person name="Landi L."/>
            <person name="Abate D."/>
            <person name="Pollastro S."/>
            <person name="Romanazzi G."/>
            <person name="Faretra F."/>
        </authorList>
    </citation>
    <scope>NUCLEOTIDE SEQUENCE [LARGE SCALE GENOMIC DNA]</scope>
    <source>
        <strain evidence="1 2">Mfrc123</strain>
    </source>
</reference>
<accession>A0A5M9J6Q2</accession>
<dbReference type="EMBL" id="VICG01000014">
    <property type="protein sequence ID" value="KAA8565218.1"/>
    <property type="molecule type" value="Genomic_DNA"/>
</dbReference>
<name>A0A5M9J6Q2_MONFR</name>
<comment type="caution">
    <text evidence="1">The sequence shown here is derived from an EMBL/GenBank/DDBJ whole genome shotgun (WGS) entry which is preliminary data.</text>
</comment>
<keyword evidence="2" id="KW-1185">Reference proteome</keyword>
<evidence type="ECO:0000313" key="2">
    <source>
        <dbReference type="Proteomes" id="UP000322873"/>
    </source>
</evidence>
<proteinExistence type="predicted"/>
<dbReference type="Proteomes" id="UP000322873">
    <property type="component" value="Unassembled WGS sequence"/>
</dbReference>
<evidence type="ECO:0000313" key="1">
    <source>
        <dbReference type="EMBL" id="KAA8565218.1"/>
    </source>
</evidence>